<dbReference type="EMBL" id="JACGCM010001722">
    <property type="protein sequence ID" value="KAF6150993.1"/>
    <property type="molecule type" value="Genomic_DNA"/>
</dbReference>
<accession>A0A7J7M7Z5</accession>
<gene>
    <name evidence="1" type="ORF">GIB67_016471</name>
</gene>
<protein>
    <recommendedName>
        <fullName evidence="3">RNase H type-1 domain-containing protein</fullName>
    </recommendedName>
</protein>
<comment type="caution">
    <text evidence="1">The sequence shown here is derived from an EMBL/GenBank/DDBJ whole genome shotgun (WGS) entry which is preliminary data.</text>
</comment>
<reference evidence="1 2" key="1">
    <citation type="journal article" date="2020" name="IScience">
        <title>Genome Sequencing of the Endangered Kingdonia uniflora (Circaeasteraceae, Ranunculales) Reveals Potential Mechanisms of Evolutionary Specialization.</title>
        <authorList>
            <person name="Sun Y."/>
            <person name="Deng T."/>
            <person name="Zhang A."/>
            <person name="Moore M.J."/>
            <person name="Landis J.B."/>
            <person name="Lin N."/>
            <person name="Zhang H."/>
            <person name="Zhang X."/>
            <person name="Huang J."/>
            <person name="Zhang X."/>
            <person name="Sun H."/>
            <person name="Wang H."/>
        </authorList>
    </citation>
    <scope>NUCLEOTIDE SEQUENCE [LARGE SCALE GENOMIC DNA]</scope>
    <source>
        <strain evidence="1">TB1705</strain>
        <tissue evidence="1">Leaf</tissue>
    </source>
</reference>
<evidence type="ECO:0000313" key="2">
    <source>
        <dbReference type="Proteomes" id="UP000541444"/>
    </source>
</evidence>
<dbReference type="Proteomes" id="UP000541444">
    <property type="component" value="Unassembled WGS sequence"/>
</dbReference>
<name>A0A7J7M7Z5_9MAGN</name>
<proteinExistence type="predicted"/>
<dbReference type="AlphaFoldDB" id="A0A7J7M7Z5"/>
<keyword evidence="2" id="KW-1185">Reference proteome</keyword>
<organism evidence="1 2">
    <name type="scientific">Kingdonia uniflora</name>
    <dbReference type="NCBI Taxonomy" id="39325"/>
    <lineage>
        <taxon>Eukaryota</taxon>
        <taxon>Viridiplantae</taxon>
        <taxon>Streptophyta</taxon>
        <taxon>Embryophyta</taxon>
        <taxon>Tracheophyta</taxon>
        <taxon>Spermatophyta</taxon>
        <taxon>Magnoliopsida</taxon>
        <taxon>Ranunculales</taxon>
        <taxon>Circaeasteraceae</taxon>
        <taxon>Kingdonia</taxon>
    </lineage>
</organism>
<evidence type="ECO:0008006" key="3">
    <source>
        <dbReference type="Google" id="ProtNLM"/>
    </source>
</evidence>
<sequence length="78" mass="8768">MGTLSKGLGLVNNFMAECEVIIHRVECAASFGWLIAWIESDSTTAVEAFKTNNIPWILVAARENASRNMKHIRFSVNW</sequence>
<evidence type="ECO:0000313" key="1">
    <source>
        <dbReference type="EMBL" id="KAF6150993.1"/>
    </source>
</evidence>